<dbReference type="EMBL" id="AP027142">
    <property type="protein sequence ID" value="BDV33252.1"/>
    <property type="molecule type" value="Genomic_DNA"/>
</dbReference>
<dbReference type="Proteomes" id="UP001317629">
    <property type="component" value="Chromosome"/>
</dbReference>
<evidence type="ECO:0000313" key="2">
    <source>
        <dbReference type="Proteomes" id="UP001317629"/>
    </source>
</evidence>
<proteinExistence type="predicted"/>
<name>A0ABM8E5K2_9HYPH</name>
<accession>A0ABM8E5K2</accession>
<keyword evidence="2" id="KW-1185">Reference proteome</keyword>
<sequence>MASGTPSGGDEIITFHRLHYGKLGEGDERRVPASAGYAVTRRSAGLDRAWDPYLSPLRLAGLRRFEPDAIAVGARGAGCLIARAVGDSIIFMRARFRPEDGERGDGRLHQQSAILVGAFEAFRRNPAGCLSIAAHDLRALPDLASEDAVARLNESPLRWRVSRPDLEDVRRIVEQAPWAFRMLETLLDGADSGADASHDFGAQDFADEGAFLAGVGLVLELLPPAYPRWRDVSVVSGLANPLPGLCLRYIPSSGQAQAAA</sequence>
<dbReference type="RefSeq" id="WP_281930623.1">
    <property type="nucleotide sequence ID" value="NZ_AP027142.1"/>
</dbReference>
<organism evidence="1 2">
    <name type="scientific">Methylocystis iwaonis</name>
    <dbReference type="NCBI Taxonomy" id="2885079"/>
    <lineage>
        <taxon>Bacteria</taxon>
        <taxon>Pseudomonadati</taxon>
        <taxon>Pseudomonadota</taxon>
        <taxon>Alphaproteobacteria</taxon>
        <taxon>Hyphomicrobiales</taxon>
        <taxon>Methylocystaceae</taxon>
        <taxon>Methylocystis</taxon>
    </lineage>
</organism>
<protein>
    <submittedName>
        <fullName evidence="1">Uncharacterized protein</fullName>
    </submittedName>
</protein>
<reference evidence="1 2" key="1">
    <citation type="journal article" date="2023" name="Int. J. Syst. Evol. Microbiol.">
        <title>Methylocystis iwaonis sp. nov., a type II methane-oxidizing bacterium from surface soil of a rice paddy field in Japan, and emended description of the genus Methylocystis (ex Whittenbury et al. 1970) Bowman et al. 1993.</title>
        <authorList>
            <person name="Kaise H."/>
            <person name="Sawadogo J.B."/>
            <person name="Alam M.S."/>
            <person name="Ueno C."/>
            <person name="Dianou D."/>
            <person name="Shinjo R."/>
            <person name="Asakawa S."/>
        </authorList>
    </citation>
    <scope>NUCLEOTIDE SEQUENCE [LARGE SCALE GENOMIC DNA]</scope>
    <source>
        <strain evidence="1 2">SS37A-Re</strain>
    </source>
</reference>
<gene>
    <name evidence="1" type="ORF">SS37A_07810</name>
</gene>
<evidence type="ECO:0000313" key="1">
    <source>
        <dbReference type="EMBL" id="BDV33252.1"/>
    </source>
</evidence>